<evidence type="ECO:0000256" key="8">
    <source>
        <dbReference type="ARBA" id="ARBA00023140"/>
    </source>
</evidence>
<evidence type="ECO:0000256" key="3">
    <source>
        <dbReference type="ARBA" id="ARBA00010982"/>
    </source>
</evidence>
<sequence>MTEAVIVSTARTPIGKAHRGSLNLTKGADLAAHAIRYALARSGAAPEEVEEVVLGCGYPEAATGGNVARHAGLVAGLPVTASGVTVSRFCASGLEAIAAAARRIALDGVPVAIAGGVESISLVQPQVKRELFLNDWLLANKPEIYTSMIETADNVAERYGISREAQDAFSVESQRRTASAQHMGLFDDEIVPITVTRAVTDKETGETRHEVVTLAKDEGNRPDTTVEALARLKPVRGDDRFITAGNASQLSDGASACVLMSAQEAARRGLEPLGIFRGYATAGCEPDEMGIGPVFAVPRLLERNGLKVSDIGLWELNEAFASQSLYCIDRLGLEPARVNVNGGAIAVGHPFGMSGARLVGHALLEGRRQGVRHVVVTMCIAGGMGAAGLLEITNGTI</sequence>
<protein>
    <submittedName>
        <fullName evidence="13">Acetyl-CoA C-acetyltransferase</fullName>
        <ecNumber evidence="13">2.3.1.9</ecNumber>
    </submittedName>
</protein>
<evidence type="ECO:0000256" key="2">
    <source>
        <dbReference type="ARBA" id="ARBA00005189"/>
    </source>
</evidence>
<dbReference type="NCBIfam" id="TIGR01930">
    <property type="entry name" value="AcCoA-C-Actrans"/>
    <property type="match status" value="1"/>
</dbReference>
<gene>
    <name evidence="13" type="ORF">FHS82_001774</name>
</gene>
<feature type="domain" description="Thiolase N-terminal" evidence="11">
    <location>
        <begin position="5"/>
        <end position="262"/>
    </location>
</feature>
<keyword evidence="6" id="KW-0809">Transit peptide</keyword>
<comment type="subcellular location">
    <subcellularLocation>
        <location evidence="1">Peroxisome</location>
    </subcellularLocation>
</comment>
<dbReference type="InterPro" id="IPR020617">
    <property type="entry name" value="Thiolase_C"/>
</dbReference>
<evidence type="ECO:0000256" key="1">
    <source>
        <dbReference type="ARBA" id="ARBA00004275"/>
    </source>
</evidence>
<keyword evidence="9 10" id="KW-0012">Acyltransferase</keyword>
<keyword evidence="8" id="KW-0576">Peroxisome</keyword>
<keyword evidence="7" id="KW-0443">Lipid metabolism</keyword>
<dbReference type="InterPro" id="IPR050215">
    <property type="entry name" value="Thiolase-like_sf_Thiolase"/>
</dbReference>
<dbReference type="InterPro" id="IPR020615">
    <property type="entry name" value="Thiolase_acyl_enz_int_AS"/>
</dbReference>
<keyword evidence="5" id="KW-0276">Fatty acid metabolism</keyword>
<dbReference type="Pfam" id="PF02803">
    <property type="entry name" value="Thiolase_C"/>
    <property type="match status" value="1"/>
</dbReference>
<keyword evidence="4 10" id="KW-0808">Transferase</keyword>
<dbReference type="PANTHER" id="PTHR43853:SF8">
    <property type="entry name" value="3-KETOACYL-COA THIOLASE, PEROXISOMAL"/>
    <property type="match status" value="1"/>
</dbReference>
<comment type="caution">
    <text evidence="13">The sequence shown here is derived from an EMBL/GenBank/DDBJ whole genome shotgun (WGS) entry which is preliminary data.</text>
</comment>
<evidence type="ECO:0000256" key="10">
    <source>
        <dbReference type="RuleBase" id="RU003557"/>
    </source>
</evidence>
<evidence type="ECO:0000256" key="4">
    <source>
        <dbReference type="ARBA" id="ARBA00022679"/>
    </source>
</evidence>
<evidence type="ECO:0000259" key="11">
    <source>
        <dbReference type="Pfam" id="PF00108"/>
    </source>
</evidence>
<accession>A0ABX0UYF3</accession>
<dbReference type="GO" id="GO:0003985">
    <property type="term" value="F:acetyl-CoA C-acetyltransferase activity"/>
    <property type="evidence" value="ECO:0007669"/>
    <property type="project" value="UniProtKB-EC"/>
</dbReference>
<dbReference type="InterPro" id="IPR020616">
    <property type="entry name" value="Thiolase_N"/>
</dbReference>
<reference evidence="13 14" key="1">
    <citation type="submission" date="2020-03" db="EMBL/GenBank/DDBJ databases">
        <title>Genomic Encyclopedia of Type Strains, Phase IV (KMG-IV): sequencing the most valuable type-strain genomes for metagenomic binning, comparative biology and taxonomic classification.</title>
        <authorList>
            <person name="Goeker M."/>
        </authorList>
    </citation>
    <scope>NUCLEOTIDE SEQUENCE [LARGE SCALE GENOMIC DNA]</scope>
    <source>
        <strain evidence="13 14">DSM 103870</strain>
    </source>
</reference>
<dbReference type="PROSITE" id="PS00737">
    <property type="entry name" value="THIOLASE_2"/>
    <property type="match status" value="1"/>
</dbReference>
<dbReference type="PIRSF" id="PIRSF000429">
    <property type="entry name" value="Ac-CoA_Ac_transf"/>
    <property type="match status" value="1"/>
</dbReference>
<dbReference type="PANTHER" id="PTHR43853">
    <property type="entry name" value="3-KETOACYL-COA THIOLASE, PEROXISOMAL"/>
    <property type="match status" value="1"/>
</dbReference>
<evidence type="ECO:0000256" key="6">
    <source>
        <dbReference type="ARBA" id="ARBA00022946"/>
    </source>
</evidence>
<dbReference type="Gene3D" id="3.40.47.10">
    <property type="match status" value="1"/>
</dbReference>
<dbReference type="InterPro" id="IPR002155">
    <property type="entry name" value="Thiolase"/>
</dbReference>
<dbReference type="InterPro" id="IPR016039">
    <property type="entry name" value="Thiolase-like"/>
</dbReference>
<comment type="similarity">
    <text evidence="3 10">Belongs to the thiolase-like superfamily. Thiolase family.</text>
</comment>
<dbReference type="Pfam" id="PF00108">
    <property type="entry name" value="Thiolase_N"/>
    <property type="match status" value="1"/>
</dbReference>
<dbReference type="RefSeq" id="WP_166951075.1">
    <property type="nucleotide sequence ID" value="NZ_JAASQI010000003.1"/>
</dbReference>
<dbReference type="PROSITE" id="PS00098">
    <property type="entry name" value="THIOLASE_1"/>
    <property type="match status" value="1"/>
</dbReference>
<evidence type="ECO:0000259" key="12">
    <source>
        <dbReference type="Pfam" id="PF02803"/>
    </source>
</evidence>
<keyword evidence="14" id="KW-1185">Reference proteome</keyword>
<organism evidence="13 14">
    <name type="scientific">Pseudochelatococcus lubricantis</name>
    <dbReference type="NCBI Taxonomy" id="1538102"/>
    <lineage>
        <taxon>Bacteria</taxon>
        <taxon>Pseudomonadati</taxon>
        <taxon>Pseudomonadota</taxon>
        <taxon>Alphaproteobacteria</taxon>
        <taxon>Hyphomicrobiales</taxon>
        <taxon>Chelatococcaceae</taxon>
        <taxon>Pseudochelatococcus</taxon>
    </lineage>
</organism>
<feature type="domain" description="Thiolase C-terminal" evidence="12">
    <location>
        <begin position="271"/>
        <end position="391"/>
    </location>
</feature>
<dbReference type="Proteomes" id="UP001429580">
    <property type="component" value="Unassembled WGS sequence"/>
</dbReference>
<name>A0ABX0UYF3_9HYPH</name>
<dbReference type="EMBL" id="JAASQI010000003">
    <property type="protein sequence ID" value="NIJ57938.1"/>
    <property type="molecule type" value="Genomic_DNA"/>
</dbReference>
<evidence type="ECO:0000256" key="7">
    <source>
        <dbReference type="ARBA" id="ARBA00023098"/>
    </source>
</evidence>
<dbReference type="EC" id="2.3.1.9" evidence="13"/>
<comment type="pathway">
    <text evidence="2">Lipid metabolism.</text>
</comment>
<evidence type="ECO:0000313" key="13">
    <source>
        <dbReference type="EMBL" id="NIJ57938.1"/>
    </source>
</evidence>
<evidence type="ECO:0000256" key="5">
    <source>
        <dbReference type="ARBA" id="ARBA00022832"/>
    </source>
</evidence>
<dbReference type="InterPro" id="IPR020613">
    <property type="entry name" value="Thiolase_CS"/>
</dbReference>
<evidence type="ECO:0000256" key="9">
    <source>
        <dbReference type="ARBA" id="ARBA00023315"/>
    </source>
</evidence>
<proteinExistence type="inferred from homology"/>
<dbReference type="CDD" id="cd00751">
    <property type="entry name" value="thiolase"/>
    <property type="match status" value="1"/>
</dbReference>
<evidence type="ECO:0000313" key="14">
    <source>
        <dbReference type="Proteomes" id="UP001429580"/>
    </source>
</evidence>
<dbReference type="SUPFAM" id="SSF53901">
    <property type="entry name" value="Thiolase-like"/>
    <property type="match status" value="2"/>
</dbReference>